<dbReference type="PANTHER" id="PTHR10948:SF23">
    <property type="entry name" value="TRANSPOSASE INSI FOR INSERTION SEQUENCE ELEMENT IS30A-RELATED"/>
    <property type="match status" value="1"/>
</dbReference>
<dbReference type="AlphaFoldDB" id="A0A7J5UTT1"/>
<dbReference type="Gene3D" id="1.10.10.60">
    <property type="entry name" value="Homeodomain-like"/>
    <property type="match status" value="1"/>
</dbReference>
<dbReference type="NCBIfam" id="NF033563">
    <property type="entry name" value="transpos_IS30"/>
    <property type="match status" value="1"/>
</dbReference>
<sequence>MPRPMVWVPGRRALWRAMRAGDWTIESAAAAGGVSKACACRWLAEAGGVCPLILGEPTGRRLSVHERDDIAVRRAASEGARQIARALGRSPSTISRRLARNRAARHPHPYRAHLAQAKADERARRPKAAKLATNPALRAYVEAKLRQGWSPQQIARRLRTDFPDDESMRISYEAIYQSVFVQGRGALRKDLHTCLRTGRAARRPRGRRPTAQRGQIPDMVLISDRP</sequence>
<dbReference type="RefSeq" id="WP_152202640.1">
    <property type="nucleotide sequence ID" value="NZ_VUKF01000016.1"/>
</dbReference>
<dbReference type="GO" id="GO:0006310">
    <property type="term" value="P:DNA recombination"/>
    <property type="evidence" value="ECO:0007669"/>
    <property type="project" value="UniProtKB-KW"/>
</dbReference>
<gene>
    <name evidence="4" type="ORF">GB883_02595</name>
</gene>
<feature type="compositionally biased region" description="Basic residues" evidence="2">
    <location>
        <begin position="199"/>
        <end position="210"/>
    </location>
</feature>
<comment type="caution">
    <text evidence="4">The sequence shown here is derived from an EMBL/GenBank/DDBJ whole genome shotgun (WGS) entry which is preliminary data.</text>
</comment>
<dbReference type="PANTHER" id="PTHR10948">
    <property type="entry name" value="TRANSPOSASE"/>
    <property type="match status" value="1"/>
</dbReference>
<dbReference type="Proteomes" id="UP000451860">
    <property type="component" value="Unassembled WGS sequence"/>
</dbReference>
<dbReference type="InterPro" id="IPR051917">
    <property type="entry name" value="Transposase-Integrase"/>
</dbReference>
<keyword evidence="5" id="KW-1185">Reference proteome</keyword>
<evidence type="ECO:0000256" key="2">
    <source>
        <dbReference type="SAM" id="MobiDB-lite"/>
    </source>
</evidence>
<accession>A0A7J5UTT1</accession>
<reference evidence="4 5" key="1">
    <citation type="submission" date="2019-10" db="EMBL/GenBank/DDBJ databases">
        <title>Georgenia wutianyii sp. nov. and Georgenia yuyongxinii sp. nov. isolated from plateau pika (Ochotona curzoniae) in the Qinghai-Tibet plateau of China.</title>
        <authorList>
            <person name="Tian Z."/>
        </authorList>
    </citation>
    <scope>NUCLEOTIDE SEQUENCE [LARGE SCALE GENOMIC DNA]</scope>
    <source>
        <strain evidence="4 5">DSM 21501</strain>
    </source>
</reference>
<name>A0A7J5UTT1_9MICO</name>
<keyword evidence="1" id="KW-0233">DNA recombination</keyword>
<feature type="region of interest" description="Disordered" evidence="2">
    <location>
        <begin position="198"/>
        <end position="226"/>
    </location>
</feature>
<protein>
    <submittedName>
        <fullName evidence="4">IS30 family transposase</fullName>
    </submittedName>
</protein>
<dbReference type="GO" id="GO:0032196">
    <property type="term" value="P:transposition"/>
    <property type="evidence" value="ECO:0007669"/>
    <property type="project" value="TreeGrafter"/>
</dbReference>
<dbReference type="Pfam" id="PF13936">
    <property type="entry name" value="HTH_38"/>
    <property type="match status" value="1"/>
</dbReference>
<dbReference type="InterPro" id="IPR053392">
    <property type="entry name" value="Transposase_IS30-like"/>
</dbReference>
<dbReference type="InterPro" id="IPR025246">
    <property type="entry name" value="IS30-like_HTH"/>
</dbReference>
<feature type="domain" description="Transposase IS30-like HTH" evidence="3">
    <location>
        <begin position="59"/>
        <end position="101"/>
    </location>
</feature>
<evidence type="ECO:0000313" key="4">
    <source>
        <dbReference type="EMBL" id="KAE8765682.1"/>
    </source>
</evidence>
<organism evidence="4 5">
    <name type="scientific">Georgenia thermotolerans</name>
    <dbReference type="NCBI Taxonomy" id="527326"/>
    <lineage>
        <taxon>Bacteria</taxon>
        <taxon>Bacillati</taxon>
        <taxon>Actinomycetota</taxon>
        <taxon>Actinomycetes</taxon>
        <taxon>Micrococcales</taxon>
        <taxon>Bogoriellaceae</taxon>
        <taxon>Georgenia</taxon>
    </lineage>
</organism>
<evidence type="ECO:0000259" key="3">
    <source>
        <dbReference type="Pfam" id="PF13936"/>
    </source>
</evidence>
<dbReference type="EMBL" id="WHJE01000006">
    <property type="protein sequence ID" value="KAE8765682.1"/>
    <property type="molecule type" value="Genomic_DNA"/>
</dbReference>
<evidence type="ECO:0000313" key="5">
    <source>
        <dbReference type="Proteomes" id="UP000451860"/>
    </source>
</evidence>
<proteinExistence type="predicted"/>
<dbReference type="GO" id="GO:0005829">
    <property type="term" value="C:cytosol"/>
    <property type="evidence" value="ECO:0007669"/>
    <property type="project" value="TreeGrafter"/>
</dbReference>
<dbReference type="OrthoDB" id="9803231at2"/>
<dbReference type="GO" id="GO:0004803">
    <property type="term" value="F:transposase activity"/>
    <property type="evidence" value="ECO:0007669"/>
    <property type="project" value="TreeGrafter"/>
</dbReference>
<evidence type="ECO:0000256" key="1">
    <source>
        <dbReference type="ARBA" id="ARBA00023172"/>
    </source>
</evidence>